<accession>Q24NT1</accession>
<name>Q24NT1_DESHY</name>
<dbReference type="KEGG" id="dsy:DSY4522"/>
<dbReference type="AlphaFoldDB" id="Q24NT1"/>
<dbReference type="Proteomes" id="UP000001946">
    <property type="component" value="Chromosome"/>
</dbReference>
<sequence>MTNSIAIILIVKEKLTKYKEEKIMKKLNTKTGLILSSAALALGILAVPVFADTNTETTNQVNLAPMAAVTENTQTVENTQPVDNNTKNNYMNLDAMQNMHESTVMQEAMNSGNVDKMKEAMNSPEIKAQLGEDAVNAMNQMMSNENMNAMHSGNMMGTGTNMMSNGNMNAMHSGNMMGSGTNMMNW</sequence>
<dbReference type="eggNOG" id="ENOG502ZWZV">
    <property type="taxonomic scope" value="Bacteria"/>
</dbReference>
<dbReference type="HOGENOM" id="CLU_1737587_0_0_9"/>
<keyword evidence="2" id="KW-1185">Reference proteome</keyword>
<dbReference type="EMBL" id="AP008230">
    <property type="protein sequence ID" value="BAE86311.1"/>
    <property type="molecule type" value="Genomic_DNA"/>
</dbReference>
<protein>
    <submittedName>
        <fullName evidence="1">Uncharacterized protein</fullName>
    </submittedName>
</protein>
<evidence type="ECO:0000313" key="2">
    <source>
        <dbReference type="Proteomes" id="UP000001946"/>
    </source>
</evidence>
<dbReference type="STRING" id="138119.DSY4522"/>
<reference evidence="1 2" key="1">
    <citation type="journal article" date="2006" name="J. Bacteriol.">
        <title>Complete genome sequence of the dehalorespiring bacterium Desulfitobacterium hafniense Y51 and comparison with Dehalococcoides ethenogenes 195.</title>
        <authorList>
            <person name="Nonaka H."/>
            <person name="Keresztes G."/>
            <person name="Shinoda Y."/>
            <person name="Ikenaga Y."/>
            <person name="Abe M."/>
            <person name="Naito K."/>
            <person name="Inatomi K."/>
            <person name="Furukawa K."/>
            <person name="Inui M."/>
            <person name="Yukawa H."/>
        </authorList>
    </citation>
    <scope>NUCLEOTIDE SEQUENCE [LARGE SCALE GENOMIC DNA]</scope>
    <source>
        <strain evidence="1 2">Y51</strain>
    </source>
</reference>
<evidence type="ECO:0000313" key="1">
    <source>
        <dbReference type="EMBL" id="BAE86311.1"/>
    </source>
</evidence>
<proteinExistence type="predicted"/>
<gene>
    <name evidence="1" type="ordered locus">DSY4522</name>
</gene>
<organism evidence="1 2">
    <name type="scientific">Desulfitobacterium hafniense (strain Y51)</name>
    <dbReference type="NCBI Taxonomy" id="138119"/>
    <lineage>
        <taxon>Bacteria</taxon>
        <taxon>Bacillati</taxon>
        <taxon>Bacillota</taxon>
        <taxon>Clostridia</taxon>
        <taxon>Eubacteriales</taxon>
        <taxon>Desulfitobacteriaceae</taxon>
        <taxon>Desulfitobacterium</taxon>
    </lineage>
</organism>